<organism evidence="1 2">
    <name type="scientific">Kineobactrum sediminis</name>
    <dbReference type="NCBI Taxonomy" id="1905677"/>
    <lineage>
        <taxon>Bacteria</taxon>
        <taxon>Pseudomonadati</taxon>
        <taxon>Pseudomonadota</taxon>
        <taxon>Gammaproteobacteria</taxon>
        <taxon>Cellvibrionales</taxon>
        <taxon>Halieaceae</taxon>
        <taxon>Kineobactrum</taxon>
    </lineage>
</organism>
<sequence>MALAPEWWAEAEEDGTILVGDEDDVGCIEINTLHKEAGDFDAAELKAIATAESPEAGDWQQVRLGDFGGWYTAFTEGDAGVREWYVAAGSQLLFITYSCDLDNAGMDDSAVDALLDTLAVSSATEVS</sequence>
<evidence type="ECO:0000313" key="2">
    <source>
        <dbReference type="Proteomes" id="UP000234845"/>
    </source>
</evidence>
<dbReference type="EMBL" id="PKLZ01000009">
    <property type="protein sequence ID" value="PLW82060.1"/>
    <property type="molecule type" value="Genomic_DNA"/>
</dbReference>
<gene>
    <name evidence="1" type="ORF">CWI75_12415</name>
</gene>
<comment type="caution">
    <text evidence="1">The sequence shown here is derived from an EMBL/GenBank/DDBJ whole genome shotgun (WGS) entry which is preliminary data.</text>
</comment>
<dbReference type="OrthoDB" id="5740652at2"/>
<evidence type="ECO:0000313" key="1">
    <source>
        <dbReference type="EMBL" id="PLW82060.1"/>
    </source>
</evidence>
<proteinExistence type="predicted"/>
<dbReference type="Proteomes" id="UP000234845">
    <property type="component" value="Unassembled WGS sequence"/>
</dbReference>
<accession>A0A2N5Y0Y9</accession>
<dbReference type="AlphaFoldDB" id="A0A2N5Y0Y9"/>
<name>A0A2N5Y0Y9_9GAMM</name>
<reference evidence="2" key="1">
    <citation type="submission" date="2017-11" db="EMBL/GenBank/DDBJ databases">
        <title>The draft genome sequence of Chromatocurvus sp. F02.</title>
        <authorList>
            <person name="Du Z.-J."/>
            <person name="Chang Y.-Q."/>
        </authorList>
    </citation>
    <scope>NUCLEOTIDE SEQUENCE [LARGE SCALE GENOMIC DNA]</scope>
    <source>
        <strain evidence="2">F02</strain>
    </source>
</reference>
<protein>
    <recommendedName>
        <fullName evidence="3">DUF3805 domain-containing protein</fullName>
    </recommendedName>
</protein>
<evidence type="ECO:0008006" key="3">
    <source>
        <dbReference type="Google" id="ProtNLM"/>
    </source>
</evidence>
<keyword evidence="2" id="KW-1185">Reference proteome</keyword>